<dbReference type="EMBL" id="JAECZO010000093">
    <property type="protein sequence ID" value="KAK7197046.1"/>
    <property type="molecule type" value="Genomic_DNA"/>
</dbReference>
<keyword evidence="2" id="KW-0812">Transmembrane</keyword>
<dbReference type="Proteomes" id="UP001430356">
    <property type="component" value="Unassembled WGS sequence"/>
</dbReference>
<dbReference type="FunFam" id="1.10.287.110:FF:000154">
    <property type="entry name" value="Hypothetical_protein_-_conserved"/>
    <property type="match status" value="1"/>
</dbReference>
<keyword evidence="8" id="KW-1185">Reference proteome</keyword>
<keyword evidence="3" id="KW-0999">Mitochondrion inner membrane</keyword>
<dbReference type="GO" id="GO:0030150">
    <property type="term" value="P:protein import into mitochondrial matrix"/>
    <property type="evidence" value="ECO:0007669"/>
    <property type="project" value="TreeGrafter"/>
</dbReference>
<dbReference type="Gene3D" id="1.10.287.110">
    <property type="entry name" value="DnaJ domain"/>
    <property type="match status" value="1"/>
</dbReference>
<comment type="caution">
    <text evidence="7">The sequence shown here is derived from an EMBL/GenBank/DDBJ whole genome shotgun (WGS) entry which is preliminary data.</text>
</comment>
<dbReference type="GO" id="GO:0001405">
    <property type="term" value="C:PAM complex, Tim23 associated import motor"/>
    <property type="evidence" value="ECO:0007669"/>
    <property type="project" value="TreeGrafter"/>
</dbReference>
<evidence type="ECO:0000256" key="5">
    <source>
        <dbReference type="ARBA" id="ARBA00023128"/>
    </source>
</evidence>
<reference evidence="7 8" key="1">
    <citation type="journal article" date="2021" name="MBio">
        <title>A New Model Trypanosomatid, Novymonas esmeraldas: Genomic Perception of Its 'Candidatus Pandoraea novymonadis' Endosymbiont.</title>
        <authorList>
            <person name="Zakharova A."/>
            <person name="Saura A."/>
            <person name="Butenko A."/>
            <person name="Podesvova L."/>
            <person name="Warmusova S."/>
            <person name="Kostygov A.Y."/>
            <person name="Nenarokova A."/>
            <person name="Lukes J."/>
            <person name="Opperdoes F.R."/>
            <person name="Yurchenko V."/>
        </authorList>
    </citation>
    <scope>NUCLEOTIDE SEQUENCE [LARGE SCALE GENOMIC DNA]</scope>
    <source>
        <strain evidence="7 8">E262AT.01</strain>
    </source>
</reference>
<proteinExistence type="predicted"/>
<dbReference type="PANTHER" id="PTHR12763">
    <property type="match status" value="1"/>
</dbReference>
<dbReference type="GO" id="GO:0001671">
    <property type="term" value="F:ATPase activator activity"/>
    <property type="evidence" value="ECO:0007669"/>
    <property type="project" value="TreeGrafter"/>
</dbReference>
<evidence type="ECO:0008006" key="9">
    <source>
        <dbReference type="Google" id="ProtNLM"/>
    </source>
</evidence>
<keyword evidence="4" id="KW-1133">Transmembrane helix</keyword>
<evidence type="ECO:0000256" key="4">
    <source>
        <dbReference type="ARBA" id="ARBA00022989"/>
    </source>
</evidence>
<dbReference type="InterPro" id="IPR036869">
    <property type="entry name" value="J_dom_sf"/>
</dbReference>
<evidence type="ECO:0000256" key="2">
    <source>
        <dbReference type="ARBA" id="ARBA00022692"/>
    </source>
</evidence>
<evidence type="ECO:0000256" key="3">
    <source>
        <dbReference type="ARBA" id="ARBA00022792"/>
    </source>
</evidence>
<keyword evidence="6" id="KW-0472">Membrane</keyword>
<organism evidence="7 8">
    <name type="scientific">Novymonas esmeraldas</name>
    <dbReference type="NCBI Taxonomy" id="1808958"/>
    <lineage>
        <taxon>Eukaryota</taxon>
        <taxon>Discoba</taxon>
        <taxon>Euglenozoa</taxon>
        <taxon>Kinetoplastea</taxon>
        <taxon>Metakinetoplastina</taxon>
        <taxon>Trypanosomatida</taxon>
        <taxon>Trypanosomatidae</taxon>
        <taxon>Novymonas</taxon>
    </lineage>
</organism>
<gene>
    <name evidence="7" type="ORF">NESM_000648500</name>
</gene>
<dbReference type="PANTHER" id="PTHR12763:SF28">
    <property type="entry name" value="GEO10507P1-RELATED"/>
    <property type="match status" value="1"/>
</dbReference>
<name>A0AAW0EU34_9TRYP</name>
<evidence type="ECO:0000313" key="7">
    <source>
        <dbReference type="EMBL" id="KAK7197046.1"/>
    </source>
</evidence>
<evidence type="ECO:0000256" key="1">
    <source>
        <dbReference type="ARBA" id="ARBA00004273"/>
    </source>
</evidence>
<comment type="subcellular location">
    <subcellularLocation>
        <location evidence="1">Mitochondrion inner membrane</location>
    </subcellularLocation>
</comment>
<evidence type="ECO:0000313" key="8">
    <source>
        <dbReference type="Proteomes" id="UP001430356"/>
    </source>
</evidence>
<dbReference type="SUPFAM" id="SSF46565">
    <property type="entry name" value="Chaperone J-domain"/>
    <property type="match status" value="1"/>
</dbReference>
<accession>A0AAW0EU34</accession>
<keyword evidence="5" id="KW-0496">Mitochondrion</keyword>
<protein>
    <recommendedName>
        <fullName evidence="9">J domain-containing protein</fullName>
    </recommendedName>
</protein>
<dbReference type="AlphaFoldDB" id="A0AAW0EU34"/>
<sequence>MVLPVVAGILVGCGIYYVARVAPRIAQRVSASGAQAASSRILSGAKPYHKFEHGFQATMTEHEAYMLLGFTEAEAGAVFTRPTPDEVKRRYRSLMKEFHSDVSGTPYIATKLNEAKNVLIK</sequence>
<evidence type="ECO:0000256" key="6">
    <source>
        <dbReference type="ARBA" id="ARBA00023136"/>
    </source>
</evidence>